<dbReference type="CDD" id="cd17546">
    <property type="entry name" value="REC_hyHK_CKI1_RcsC-like"/>
    <property type="match status" value="1"/>
</dbReference>
<feature type="modified residue" description="4-aspartylphosphate" evidence="2">
    <location>
        <position position="52"/>
    </location>
</feature>
<dbReference type="SUPFAM" id="SSF52172">
    <property type="entry name" value="CheY-like"/>
    <property type="match status" value="1"/>
</dbReference>
<dbReference type="STRING" id="62928.azo3946"/>
<dbReference type="Proteomes" id="UP000002588">
    <property type="component" value="Chromosome"/>
</dbReference>
<dbReference type="eggNOG" id="COG3437">
    <property type="taxonomic scope" value="Bacteria"/>
</dbReference>
<feature type="domain" description="Response regulatory" evidence="3">
    <location>
        <begin position="3"/>
        <end position="117"/>
    </location>
</feature>
<proteinExistence type="predicted"/>
<dbReference type="PANTHER" id="PTHR45339">
    <property type="entry name" value="HYBRID SIGNAL TRANSDUCTION HISTIDINE KINASE J"/>
    <property type="match status" value="1"/>
</dbReference>
<dbReference type="Gene3D" id="3.40.50.2300">
    <property type="match status" value="1"/>
</dbReference>
<sequence>MKKVLVVDDVPVNRKLALAMLKKRGWQAEEVDNGAAALERLSAGGFDGVLLDISMPGMDGEEVCRRIRADGRFAGLRIVAYTAHAMEFEKERILSAGFDSIMIKPITMSALQSALPD</sequence>
<dbReference type="KEGG" id="azo:azo3946"/>
<dbReference type="PROSITE" id="PS50110">
    <property type="entry name" value="RESPONSE_REGULATORY"/>
    <property type="match status" value="1"/>
</dbReference>
<evidence type="ECO:0000256" key="2">
    <source>
        <dbReference type="PROSITE-ProRule" id="PRU00169"/>
    </source>
</evidence>
<evidence type="ECO:0000259" key="3">
    <source>
        <dbReference type="PROSITE" id="PS50110"/>
    </source>
</evidence>
<dbReference type="EMBL" id="AM406670">
    <property type="protein sequence ID" value="CAL96562.1"/>
    <property type="molecule type" value="Genomic_DNA"/>
</dbReference>
<reference evidence="4 5" key="1">
    <citation type="journal article" date="2006" name="Nat. Biotechnol.">
        <title>Complete genome of the mutualistic, N2-fixing grass endophyte Azoarcus sp. strain BH72.</title>
        <authorList>
            <person name="Krause A."/>
            <person name="Ramakumar A."/>
            <person name="Bartels D."/>
            <person name="Battistoni F."/>
            <person name="Bekel T."/>
            <person name="Boch J."/>
            <person name="Boehm M."/>
            <person name="Friedrich F."/>
            <person name="Hurek T."/>
            <person name="Krause L."/>
            <person name="Linke B."/>
            <person name="McHardy A.C."/>
            <person name="Sarkar A."/>
            <person name="Schneiker S."/>
            <person name="Syed A.A."/>
            <person name="Thauer R."/>
            <person name="Vorhoelter F.-J."/>
            <person name="Weidner S."/>
            <person name="Puehler A."/>
            <person name="Reinhold-Hurek B."/>
            <person name="Kaiser O."/>
            <person name="Goesmann A."/>
        </authorList>
    </citation>
    <scope>NUCLEOTIDE SEQUENCE [LARGE SCALE GENOMIC DNA]</scope>
    <source>
        <strain evidence="4 5">BH72</strain>
    </source>
</reference>
<dbReference type="AlphaFoldDB" id="A1KCK6"/>
<dbReference type="InterPro" id="IPR011006">
    <property type="entry name" value="CheY-like_superfamily"/>
</dbReference>
<evidence type="ECO:0000256" key="1">
    <source>
        <dbReference type="ARBA" id="ARBA00022553"/>
    </source>
</evidence>
<evidence type="ECO:0000313" key="4">
    <source>
        <dbReference type="EMBL" id="CAL96562.1"/>
    </source>
</evidence>
<dbReference type="PANTHER" id="PTHR45339:SF6">
    <property type="entry name" value="SENSORY HISTIDINE PROTEIN KINASE"/>
    <property type="match status" value="1"/>
</dbReference>
<dbReference type="HOGENOM" id="CLU_000445_69_12_4"/>
<dbReference type="GO" id="GO:0000160">
    <property type="term" value="P:phosphorelay signal transduction system"/>
    <property type="evidence" value="ECO:0007669"/>
    <property type="project" value="InterPro"/>
</dbReference>
<organism evidence="4 5">
    <name type="scientific">Azoarcus sp. (strain BH72)</name>
    <dbReference type="NCBI Taxonomy" id="418699"/>
    <lineage>
        <taxon>Bacteria</taxon>
        <taxon>Pseudomonadati</taxon>
        <taxon>Pseudomonadota</taxon>
        <taxon>Betaproteobacteria</taxon>
        <taxon>Rhodocyclales</taxon>
        <taxon>Zoogloeaceae</taxon>
        <taxon>Azoarcus</taxon>
    </lineage>
</organism>
<gene>
    <name evidence="4" type="ordered locus">azo3946</name>
</gene>
<dbReference type="Pfam" id="PF00072">
    <property type="entry name" value="Response_reg"/>
    <property type="match status" value="1"/>
</dbReference>
<accession>A1KCK6</accession>
<evidence type="ECO:0000313" key="5">
    <source>
        <dbReference type="Proteomes" id="UP000002588"/>
    </source>
</evidence>
<protein>
    <submittedName>
        <fullName evidence="4">Two component transcriptional regulator</fullName>
    </submittedName>
</protein>
<name>A1KCK6_AZOSB</name>
<dbReference type="SMART" id="SM00448">
    <property type="entry name" value="REC"/>
    <property type="match status" value="1"/>
</dbReference>
<dbReference type="InterPro" id="IPR001789">
    <property type="entry name" value="Sig_transdc_resp-reg_receiver"/>
</dbReference>
<keyword evidence="1 2" id="KW-0597">Phosphoprotein</keyword>
<dbReference type="RefSeq" id="WP_011767668.1">
    <property type="nucleotide sequence ID" value="NC_008702.1"/>
</dbReference>
<keyword evidence="5" id="KW-1185">Reference proteome</keyword>